<dbReference type="GO" id="GO:0005634">
    <property type="term" value="C:nucleus"/>
    <property type="evidence" value="ECO:0007669"/>
    <property type="project" value="UniProtKB-SubCell"/>
</dbReference>
<gene>
    <name evidence="6" type="ORF">ACJMK2_040547</name>
</gene>
<reference evidence="6 7" key="1">
    <citation type="submission" date="2024-11" db="EMBL/GenBank/DDBJ databases">
        <title>Chromosome-level genome assembly of the freshwater bivalve Anodonta woodiana.</title>
        <authorList>
            <person name="Chen X."/>
        </authorList>
    </citation>
    <scope>NUCLEOTIDE SEQUENCE [LARGE SCALE GENOMIC DNA]</scope>
    <source>
        <strain evidence="6">MN2024</strain>
        <tissue evidence="6">Gills</tissue>
    </source>
</reference>
<dbReference type="AlphaFoldDB" id="A0ABD3W1Y0"/>
<evidence type="ECO:0000256" key="3">
    <source>
        <dbReference type="ARBA" id="ARBA00022786"/>
    </source>
</evidence>
<evidence type="ECO:0000256" key="4">
    <source>
        <dbReference type="ARBA" id="ARBA00023242"/>
    </source>
</evidence>
<evidence type="ECO:0000313" key="7">
    <source>
        <dbReference type="Proteomes" id="UP001634394"/>
    </source>
</evidence>
<comment type="pathway">
    <text evidence="2">Protein modification; protein ubiquitination.</text>
</comment>
<dbReference type="PANTHER" id="PTHR13123">
    <property type="entry name" value="LD30288P"/>
    <property type="match status" value="1"/>
</dbReference>
<dbReference type="EMBL" id="JBJQND010000008">
    <property type="protein sequence ID" value="KAL3867676.1"/>
    <property type="molecule type" value="Genomic_DNA"/>
</dbReference>
<evidence type="ECO:0000313" key="6">
    <source>
        <dbReference type="EMBL" id="KAL3867676.1"/>
    </source>
</evidence>
<keyword evidence="4" id="KW-0539">Nucleus</keyword>
<dbReference type="InterPro" id="IPR036047">
    <property type="entry name" value="F-box-like_dom_sf"/>
</dbReference>
<dbReference type="InterPro" id="IPR001810">
    <property type="entry name" value="F-box_dom"/>
</dbReference>
<comment type="subcellular location">
    <subcellularLocation>
        <location evidence="1">Nucleus</location>
    </subcellularLocation>
</comment>
<sequence>MPFLGRDWRSPGDQWVKTNEGWERLKLWRVKVFESLNENFIARLMRLALDEWDEDCTKLHNVHQPHVHFIRGTTRERKVLTSISEAFIHLDMTGACKDIRRFNYVCKLIELLLLRKMSEMSGSVQRKIFNILEEMLKQVIRTQINKAAFSELLDHASRALTDNRYHHIGSTCLWDKHTESVNNMVAQLDKFKFKERKEDGKVTLSDLPSDCIRCILMRLCDHKDIVNLGRTNQQIHSISQENLLWKQLSFFHFTNRQLLIFLPADKEEHEVDWKYIYHRCVKRFGKKDVYADTLAMCRHCDSIFWQSIGHPCMNEKDPPQCTPLTPEALAQLFNL</sequence>
<dbReference type="InterPro" id="IPR040394">
    <property type="entry name" value="FBX25/32"/>
</dbReference>
<accession>A0ABD3W1Y0</accession>
<name>A0ABD3W1Y0_SINWO</name>
<feature type="domain" description="F-box" evidence="5">
    <location>
        <begin position="201"/>
        <end position="248"/>
    </location>
</feature>
<evidence type="ECO:0000256" key="2">
    <source>
        <dbReference type="ARBA" id="ARBA00004906"/>
    </source>
</evidence>
<evidence type="ECO:0000256" key="1">
    <source>
        <dbReference type="ARBA" id="ARBA00004123"/>
    </source>
</evidence>
<proteinExistence type="predicted"/>
<dbReference type="SUPFAM" id="SSF81383">
    <property type="entry name" value="F-box domain"/>
    <property type="match status" value="1"/>
</dbReference>
<organism evidence="6 7">
    <name type="scientific">Sinanodonta woodiana</name>
    <name type="common">Chinese pond mussel</name>
    <name type="synonym">Anodonta woodiana</name>
    <dbReference type="NCBI Taxonomy" id="1069815"/>
    <lineage>
        <taxon>Eukaryota</taxon>
        <taxon>Metazoa</taxon>
        <taxon>Spiralia</taxon>
        <taxon>Lophotrochozoa</taxon>
        <taxon>Mollusca</taxon>
        <taxon>Bivalvia</taxon>
        <taxon>Autobranchia</taxon>
        <taxon>Heteroconchia</taxon>
        <taxon>Palaeoheterodonta</taxon>
        <taxon>Unionida</taxon>
        <taxon>Unionoidea</taxon>
        <taxon>Unionidae</taxon>
        <taxon>Unioninae</taxon>
        <taxon>Sinanodonta</taxon>
    </lineage>
</organism>
<protein>
    <recommendedName>
        <fullName evidence="5">F-box domain-containing protein</fullName>
    </recommendedName>
</protein>
<dbReference type="Proteomes" id="UP001634394">
    <property type="component" value="Unassembled WGS sequence"/>
</dbReference>
<dbReference type="PROSITE" id="PS50181">
    <property type="entry name" value="FBOX"/>
    <property type="match status" value="1"/>
</dbReference>
<keyword evidence="3" id="KW-0833">Ubl conjugation pathway</keyword>
<comment type="caution">
    <text evidence="6">The sequence shown here is derived from an EMBL/GenBank/DDBJ whole genome shotgun (WGS) entry which is preliminary data.</text>
</comment>
<evidence type="ECO:0000259" key="5">
    <source>
        <dbReference type="PROSITE" id="PS50181"/>
    </source>
</evidence>
<dbReference type="PANTHER" id="PTHR13123:SF7">
    <property type="entry name" value="LD30288P"/>
    <property type="match status" value="1"/>
</dbReference>
<keyword evidence="7" id="KW-1185">Reference proteome</keyword>
<dbReference type="Pfam" id="PF12937">
    <property type="entry name" value="F-box-like"/>
    <property type="match status" value="1"/>
</dbReference>